<dbReference type="EMBL" id="RYZH01000010">
    <property type="protein sequence ID" value="RUL88432.1"/>
    <property type="molecule type" value="Genomic_DNA"/>
</dbReference>
<dbReference type="OrthoDB" id="9801061at2"/>
<protein>
    <submittedName>
        <fullName evidence="3">DUF1343 domain-containing protein</fullName>
    </submittedName>
</protein>
<dbReference type="Gene3D" id="3.40.50.12170">
    <property type="entry name" value="Uncharacterised protein PF07075, DUF1343"/>
    <property type="match status" value="1"/>
</dbReference>
<proteinExistence type="predicted"/>
<feature type="domain" description="Peptidoglycan beta-N-acetylmuramidase NamZ N-terminal" evidence="1">
    <location>
        <begin position="28"/>
        <end position="232"/>
    </location>
</feature>
<evidence type="ECO:0000259" key="1">
    <source>
        <dbReference type="Pfam" id="PF07075"/>
    </source>
</evidence>
<dbReference type="InterPro" id="IPR008302">
    <property type="entry name" value="NamZ"/>
</dbReference>
<sequence>MIGDAPRVRTGLDVIASERFARLAGRKVGLIANQTAVDHRLRHAIDLLHNAPGVELVRLFGPEHGLRGEAQDMIGVGSGADRRTGLPIVSLYGDGPESLVPRSEDLDGLDLLVFDVQDVGARYYTFAATMLYAMEAAAAVGCGFLVLDRPNPIGGLKVEGPTVSAGFESFVGAFPMPIRHGMTVGELALLFREERGLDLDLEVVPCSGWHRGMLWPETGLHWIPPSPNMPTAATAMVYPGACLIEGTNLSEGRGTTRPFEQWGAPWLEEASYRMAEELGDRPGTLPRPLAFCPVFHKHSGTTCFGVQPHVTDPLAFSALETYVLLLAMAVRADRERFSWRTEPYEFVSSPIAIDLLFGSSREREAIEEFAASGERDLEGWLLAMSRAWEPDTRSFEERRRPFLRYPAAP</sequence>
<dbReference type="PIRSF" id="PIRSF016719">
    <property type="entry name" value="UCP016719"/>
    <property type="match status" value="1"/>
</dbReference>
<dbReference type="Proteomes" id="UP000280296">
    <property type="component" value="Unassembled WGS sequence"/>
</dbReference>
<dbReference type="AlphaFoldDB" id="A0A432MLZ9"/>
<dbReference type="GO" id="GO:0033922">
    <property type="term" value="F:peptidoglycan beta-N-acetylmuramidase activity"/>
    <property type="evidence" value="ECO:0007669"/>
    <property type="project" value="InterPro"/>
</dbReference>
<reference evidence="3 4" key="2">
    <citation type="submission" date="2019-01" db="EMBL/GenBank/DDBJ databases">
        <title>Tautonia sociabilis, a novel thermotolerant planctomycete of Isosphaeraceae family, isolated from a 4000 m deep subterranean habitat.</title>
        <authorList>
            <person name="Kovaleva O.L."/>
            <person name="Elcheninov A.G."/>
            <person name="Van Heerden E."/>
            <person name="Toshchakov S.V."/>
            <person name="Novikov A."/>
            <person name="Bonch-Osmolovskaya E.A."/>
            <person name="Kublanov I.V."/>
        </authorList>
    </citation>
    <scope>NUCLEOTIDE SEQUENCE [LARGE SCALE GENOMIC DNA]</scope>
    <source>
        <strain evidence="3 4">GM2012</strain>
    </source>
</reference>
<accession>A0A432MLZ9</accession>
<dbReference type="Pfam" id="PF20732">
    <property type="entry name" value="NamZ_C"/>
    <property type="match status" value="1"/>
</dbReference>
<gene>
    <name evidence="3" type="ORF">TsocGM_06870</name>
</gene>
<evidence type="ECO:0000313" key="3">
    <source>
        <dbReference type="EMBL" id="RUL88432.1"/>
    </source>
</evidence>
<dbReference type="PANTHER" id="PTHR42915:SF1">
    <property type="entry name" value="PEPTIDOGLYCAN BETA-N-ACETYLMURAMIDASE NAMZ"/>
    <property type="match status" value="1"/>
</dbReference>
<dbReference type="Gene3D" id="3.90.1150.140">
    <property type="match status" value="1"/>
</dbReference>
<reference evidence="3 4" key="1">
    <citation type="submission" date="2018-12" db="EMBL/GenBank/DDBJ databases">
        <authorList>
            <person name="Toschakov S.V."/>
        </authorList>
    </citation>
    <scope>NUCLEOTIDE SEQUENCE [LARGE SCALE GENOMIC DNA]</scope>
    <source>
        <strain evidence="3 4">GM2012</strain>
    </source>
</reference>
<comment type="caution">
    <text evidence="3">The sequence shown here is derived from an EMBL/GenBank/DDBJ whole genome shotgun (WGS) entry which is preliminary data.</text>
</comment>
<dbReference type="InterPro" id="IPR048503">
    <property type="entry name" value="NamZ_C"/>
</dbReference>
<dbReference type="RefSeq" id="WP_126724569.1">
    <property type="nucleotide sequence ID" value="NZ_RYZH01000010.1"/>
</dbReference>
<evidence type="ECO:0000259" key="2">
    <source>
        <dbReference type="Pfam" id="PF20732"/>
    </source>
</evidence>
<organism evidence="3 4">
    <name type="scientific">Tautonia sociabilis</name>
    <dbReference type="NCBI Taxonomy" id="2080755"/>
    <lineage>
        <taxon>Bacteria</taxon>
        <taxon>Pseudomonadati</taxon>
        <taxon>Planctomycetota</taxon>
        <taxon>Planctomycetia</taxon>
        <taxon>Isosphaerales</taxon>
        <taxon>Isosphaeraceae</taxon>
        <taxon>Tautonia</taxon>
    </lineage>
</organism>
<dbReference type="PANTHER" id="PTHR42915">
    <property type="entry name" value="HYPOTHETICAL 460 KDA PROTEIN IN FEUA-SIGW INTERGENIC REGION [PRECURSOR]"/>
    <property type="match status" value="1"/>
</dbReference>
<feature type="domain" description="Peptidoglycan beta-N-acetylmuramidase NamZ C-terminal" evidence="2">
    <location>
        <begin position="236"/>
        <end position="405"/>
    </location>
</feature>
<keyword evidence="4" id="KW-1185">Reference proteome</keyword>
<name>A0A432MLZ9_9BACT</name>
<evidence type="ECO:0000313" key="4">
    <source>
        <dbReference type="Proteomes" id="UP000280296"/>
    </source>
</evidence>
<dbReference type="Pfam" id="PF07075">
    <property type="entry name" value="NamZ_N"/>
    <property type="match status" value="1"/>
</dbReference>
<dbReference type="InterPro" id="IPR048502">
    <property type="entry name" value="NamZ_N"/>
</dbReference>